<reference evidence="2" key="1">
    <citation type="submission" date="2023-11" db="EMBL/GenBank/DDBJ databases">
        <authorList>
            <person name="De Vega J J."/>
            <person name="De Vega J J."/>
        </authorList>
    </citation>
    <scope>NUCLEOTIDE SEQUENCE</scope>
</reference>
<dbReference type="AlphaFoldDB" id="A0AAD2Q5F8"/>
<protein>
    <submittedName>
        <fullName evidence="2">Uncharacterized protein</fullName>
    </submittedName>
</protein>
<sequence>MSNAEASASGSGASTPAKEKKPKKLPACDVCKVGFRELDAECQNEHFSTRRGACFAILSQMERPVRDVWRKRSSSNRCMTTPIRRGRPPKHPPQSATTAALTLSAARQPPQISLASSQSRGPALEGGSADCPELSSEFVAHCFEAIKYTPQYSHPLIAAAGIRSDIRAVAFQVHLLPAPSRVLALCIIALASLSSFHPSILSGPGPKPDSFTDPTFFSASSDADLLGCGLRRAPAYKALRDEALKAAWETGVMLQPSNENAASCYLLDLMEQSDFCGASRPWAGAYLSHVRALAPIWHAAGFTATDAAHWAGYLFEQMAEGLISARSRTPFLVTRSDQLLLSGPDPPPLDEMLDNLEKASRNPSFSLLWTSSTPYMFHVVSLSRQLSESIAGDYARLNPLSESAVIRYLSSLTTLHAILSLLLERVDAALTSSSDSSPPAPFLLDSANIDVAARSAAYGAVFGFAGLVLPFYRELEARETTDSPSAHSDQTRDRLRVLRKQARDMTCLGAREIARAVRYLPEVHFTPVHWSTMFAWAEFCLEEADASSSVSSEQAEDYATIVRELKLLGYSLDSASSPPALGTIERLEGHVAAAQSGYIAAPPPPARYFFDPTTLTHIYLPLETPWPDQGAHQMMMA</sequence>
<keyword evidence="3" id="KW-1185">Reference proteome</keyword>
<accession>A0AAD2Q5F8</accession>
<feature type="compositionally biased region" description="Low complexity" evidence="1">
    <location>
        <begin position="1"/>
        <end position="16"/>
    </location>
</feature>
<dbReference type="Proteomes" id="UP001295794">
    <property type="component" value="Unassembled WGS sequence"/>
</dbReference>
<dbReference type="EMBL" id="CAVNYO010000421">
    <property type="protein sequence ID" value="CAK5278261.1"/>
    <property type="molecule type" value="Genomic_DNA"/>
</dbReference>
<feature type="region of interest" description="Disordered" evidence="1">
    <location>
        <begin position="1"/>
        <end position="23"/>
    </location>
</feature>
<name>A0AAD2Q5F8_9AGAR</name>
<evidence type="ECO:0000313" key="3">
    <source>
        <dbReference type="Proteomes" id="UP001295794"/>
    </source>
</evidence>
<organism evidence="2 3">
    <name type="scientific">Mycena citricolor</name>
    <dbReference type="NCBI Taxonomy" id="2018698"/>
    <lineage>
        <taxon>Eukaryota</taxon>
        <taxon>Fungi</taxon>
        <taxon>Dikarya</taxon>
        <taxon>Basidiomycota</taxon>
        <taxon>Agaricomycotina</taxon>
        <taxon>Agaricomycetes</taxon>
        <taxon>Agaricomycetidae</taxon>
        <taxon>Agaricales</taxon>
        <taxon>Marasmiineae</taxon>
        <taxon>Mycenaceae</taxon>
        <taxon>Mycena</taxon>
    </lineage>
</organism>
<proteinExistence type="predicted"/>
<evidence type="ECO:0000256" key="1">
    <source>
        <dbReference type="SAM" id="MobiDB-lite"/>
    </source>
</evidence>
<comment type="caution">
    <text evidence="2">The sequence shown here is derived from an EMBL/GenBank/DDBJ whole genome shotgun (WGS) entry which is preliminary data.</text>
</comment>
<evidence type="ECO:0000313" key="2">
    <source>
        <dbReference type="EMBL" id="CAK5278261.1"/>
    </source>
</evidence>
<gene>
    <name evidence="2" type="ORF">MYCIT1_LOCUS27552</name>
</gene>
<feature type="region of interest" description="Disordered" evidence="1">
    <location>
        <begin position="68"/>
        <end position="98"/>
    </location>
</feature>